<keyword evidence="8" id="KW-1185">Reference proteome</keyword>
<feature type="domain" description="HAMP" evidence="6">
    <location>
        <begin position="207"/>
        <end position="259"/>
    </location>
</feature>
<dbReference type="SUPFAM" id="SSF58104">
    <property type="entry name" value="Methyl-accepting chemotaxis protein (MCP) signaling domain"/>
    <property type="match status" value="1"/>
</dbReference>
<keyword evidence="4" id="KW-1133">Transmembrane helix</keyword>
<dbReference type="KEGG" id="hmr:Hipma_0599"/>
<dbReference type="Proteomes" id="UP000008139">
    <property type="component" value="Chromosome"/>
</dbReference>
<keyword evidence="4" id="KW-0812">Transmembrane</keyword>
<keyword evidence="4" id="KW-0472">Membrane</keyword>
<keyword evidence="1 3" id="KW-0807">Transducer</keyword>
<evidence type="ECO:0000256" key="1">
    <source>
        <dbReference type="ARBA" id="ARBA00023224"/>
    </source>
</evidence>
<dbReference type="PRINTS" id="PR00260">
    <property type="entry name" value="CHEMTRNSDUCR"/>
</dbReference>
<reference evidence="7 8" key="1">
    <citation type="journal article" date="2011" name="Stand. Genomic Sci.">
        <title>Complete genome sequence of the thermophilic sulfur-reducer Hippea maritima type strain (MH(2)).</title>
        <authorList>
            <person name="Huntemann M."/>
            <person name="Lu M."/>
            <person name="Nolan M."/>
            <person name="Lapidus A."/>
            <person name="Lucas S."/>
            <person name="Hammon N."/>
            <person name="Deshpande S."/>
            <person name="Cheng J.F."/>
            <person name="Tapia R."/>
            <person name="Han C."/>
            <person name="Goodwin L."/>
            <person name="Pitluck S."/>
            <person name="Liolios K."/>
            <person name="Pagani I."/>
            <person name="Ivanova N."/>
            <person name="Ovchinikova G."/>
            <person name="Pati A."/>
            <person name="Chen A."/>
            <person name="Palaniappan K."/>
            <person name="Land M."/>
            <person name="Hauser L."/>
            <person name="Jeffries C.D."/>
            <person name="Detter J.C."/>
            <person name="Brambilla E.M."/>
            <person name="Rohde M."/>
            <person name="Spring S."/>
            <person name="Goker M."/>
            <person name="Woyke T."/>
            <person name="Bristow J."/>
            <person name="Eisen J.A."/>
            <person name="Markowitz V."/>
            <person name="Hugenholtz P."/>
            <person name="Kyrpides N.C."/>
            <person name="Klenk H.P."/>
            <person name="Mavromatis K."/>
        </authorList>
    </citation>
    <scope>NUCLEOTIDE SEQUENCE [LARGE SCALE GENOMIC DNA]</scope>
    <source>
        <strain evidence="8">ATCC 700847 / DSM 10411 / MH2</strain>
    </source>
</reference>
<protein>
    <submittedName>
        <fullName evidence="7">Methyl-accepting chemotaxis sensory transducer</fullName>
    </submittedName>
</protein>
<dbReference type="OrthoDB" id="5348717at2"/>
<dbReference type="EMBL" id="CP002606">
    <property type="protein sequence ID" value="AEA33569.1"/>
    <property type="molecule type" value="Genomic_DNA"/>
</dbReference>
<name>F2LUW4_HIPMA</name>
<dbReference type="GO" id="GO:0016020">
    <property type="term" value="C:membrane"/>
    <property type="evidence" value="ECO:0007669"/>
    <property type="project" value="InterPro"/>
</dbReference>
<gene>
    <name evidence="7" type="ordered locus">Hipma_0599</name>
</gene>
<dbReference type="GO" id="GO:0007165">
    <property type="term" value="P:signal transduction"/>
    <property type="evidence" value="ECO:0007669"/>
    <property type="project" value="UniProtKB-KW"/>
</dbReference>
<dbReference type="GO" id="GO:0006935">
    <property type="term" value="P:chemotaxis"/>
    <property type="evidence" value="ECO:0007669"/>
    <property type="project" value="InterPro"/>
</dbReference>
<dbReference type="STRING" id="760142.Hipma_0599"/>
<evidence type="ECO:0000313" key="8">
    <source>
        <dbReference type="Proteomes" id="UP000008139"/>
    </source>
</evidence>
<dbReference type="PROSITE" id="PS50111">
    <property type="entry name" value="CHEMOTAXIS_TRANSDUC_2"/>
    <property type="match status" value="1"/>
</dbReference>
<organism evidence="7 8">
    <name type="scientific">Hippea maritima (strain ATCC 700847 / DSM 10411 / MH2)</name>
    <dbReference type="NCBI Taxonomy" id="760142"/>
    <lineage>
        <taxon>Bacteria</taxon>
        <taxon>Pseudomonadati</taxon>
        <taxon>Campylobacterota</taxon>
        <taxon>Desulfurellia</taxon>
        <taxon>Desulfurellales</taxon>
        <taxon>Hippeaceae</taxon>
        <taxon>Hippea</taxon>
    </lineage>
</organism>
<evidence type="ECO:0000259" key="5">
    <source>
        <dbReference type="PROSITE" id="PS50111"/>
    </source>
</evidence>
<evidence type="ECO:0000259" key="6">
    <source>
        <dbReference type="PROSITE" id="PS50885"/>
    </source>
</evidence>
<dbReference type="InParanoid" id="F2LUW4"/>
<dbReference type="AlphaFoldDB" id="F2LUW4"/>
<dbReference type="CDD" id="cd06225">
    <property type="entry name" value="HAMP"/>
    <property type="match status" value="1"/>
</dbReference>
<dbReference type="SMART" id="SM00304">
    <property type="entry name" value="HAMP"/>
    <property type="match status" value="1"/>
</dbReference>
<comment type="similarity">
    <text evidence="2">Belongs to the methyl-accepting chemotaxis (MCP) protein family.</text>
</comment>
<feature type="transmembrane region" description="Helical" evidence="4">
    <location>
        <begin position="12"/>
        <end position="32"/>
    </location>
</feature>
<proteinExistence type="inferred from homology"/>
<dbReference type="CDD" id="cd11386">
    <property type="entry name" value="MCP_signal"/>
    <property type="match status" value="1"/>
</dbReference>
<dbReference type="eggNOG" id="COG0840">
    <property type="taxonomic scope" value="Bacteria"/>
</dbReference>
<dbReference type="PANTHER" id="PTHR32089:SF112">
    <property type="entry name" value="LYSOZYME-LIKE PROTEIN-RELATED"/>
    <property type="match status" value="1"/>
</dbReference>
<evidence type="ECO:0000256" key="2">
    <source>
        <dbReference type="ARBA" id="ARBA00029447"/>
    </source>
</evidence>
<dbReference type="RefSeq" id="WP_013681610.1">
    <property type="nucleotide sequence ID" value="NC_015318.1"/>
</dbReference>
<dbReference type="HOGENOM" id="CLU_000445_107_27_7"/>
<dbReference type="InterPro" id="IPR004090">
    <property type="entry name" value="Chemotax_Me-accpt_rcpt"/>
</dbReference>
<evidence type="ECO:0000313" key="7">
    <source>
        <dbReference type="EMBL" id="AEA33569.1"/>
    </source>
</evidence>
<dbReference type="InterPro" id="IPR004089">
    <property type="entry name" value="MCPsignal_dom"/>
</dbReference>
<reference evidence="8" key="2">
    <citation type="submission" date="2011-03" db="EMBL/GenBank/DDBJ databases">
        <title>The complete genome of Hippea maritima DSM 10411.</title>
        <authorList>
            <consortium name="US DOE Joint Genome Institute (JGI-PGF)"/>
            <person name="Lucas S."/>
            <person name="Copeland A."/>
            <person name="Lapidus A."/>
            <person name="Bruce D."/>
            <person name="Goodwin L."/>
            <person name="Pitluck S."/>
            <person name="Peters L."/>
            <person name="Kyrpides N."/>
            <person name="Mavromatis K."/>
            <person name="Pagani I."/>
            <person name="Ivanova N."/>
            <person name="Mikhailova N."/>
            <person name="Lu M."/>
            <person name="Detter J.C."/>
            <person name="Tapia R."/>
            <person name="Han C."/>
            <person name="Land M."/>
            <person name="Hauser L."/>
            <person name="Markowitz V."/>
            <person name="Cheng J.-F."/>
            <person name="Hugenholtz P."/>
            <person name="Woyke T."/>
            <person name="Wu D."/>
            <person name="Spring S."/>
            <person name="Schroeder M."/>
            <person name="Brambilla E."/>
            <person name="Klenk H.-P."/>
            <person name="Eisen J.A."/>
        </authorList>
    </citation>
    <scope>NUCLEOTIDE SEQUENCE [LARGE SCALE GENOMIC DNA]</scope>
    <source>
        <strain evidence="8">ATCC 700847 / DSM 10411 / MH2</strain>
    </source>
</reference>
<dbReference type="PANTHER" id="PTHR32089">
    <property type="entry name" value="METHYL-ACCEPTING CHEMOTAXIS PROTEIN MCPB"/>
    <property type="match status" value="1"/>
</dbReference>
<dbReference type="Pfam" id="PF00015">
    <property type="entry name" value="MCPsignal"/>
    <property type="match status" value="1"/>
</dbReference>
<sequence>MKNISVKNLIRGSLALILFGFIIATVYTFSVINKNKTQINSIYYRDLIQVQIYHQIEENFNKGEKLLLKSYTLHSRDLLNQAKAYFTKINEIIENNTNKYSSILSNTEKSRLYNLKSSIDSQLNLAIKQIENSISTGKITPEELNRIDKMTLSIEKQITNLTRSRIATMRSTMDSLKSSLNATSMVLLVIYFILAGLLMFGYVAIKNYLLNPLLDVSVIISQFKEGKLNVSFKIDSNNEIGKLKQDLNDMAKALEVMVKNIKQASDVMLEHSTNLSSAAIEMSATNEQTTRSMEEIVHAINDTTQAINGIAKSAENVAQLANTIGEVNQKMIDDIEQRVKNMDINAKLAEDTMHQINVVGESSKNIGKIVDVISDIADQTNLLALNAAIEAARAGEAGRGFAVVADEVRKLAEKTQTSTEEIRNMITQMQIDVDKAIEKTKNTQDSILAEAEAIQKNKDHINEVVERTNQTIEEINSTSAAIEEISATVAEIDAQVQEVTNAAKENTKAAENVSRASVELKEIAQNVSDAVNRFEV</sequence>
<dbReference type="PROSITE" id="PS50885">
    <property type="entry name" value="HAMP"/>
    <property type="match status" value="1"/>
</dbReference>
<evidence type="ECO:0000256" key="3">
    <source>
        <dbReference type="PROSITE-ProRule" id="PRU00284"/>
    </source>
</evidence>
<dbReference type="InterPro" id="IPR003660">
    <property type="entry name" value="HAMP_dom"/>
</dbReference>
<dbReference type="GO" id="GO:0004888">
    <property type="term" value="F:transmembrane signaling receptor activity"/>
    <property type="evidence" value="ECO:0007669"/>
    <property type="project" value="InterPro"/>
</dbReference>
<dbReference type="Pfam" id="PF00672">
    <property type="entry name" value="HAMP"/>
    <property type="match status" value="1"/>
</dbReference>
<evidence type="ECO:0000256" key="4">
    <source>
        <dbReference type="SAM" id="Phobius"/>
    </source>
</evidence>
<accession>F2LUW4</accession>
<feature type="domain" description="Methyl-accepting transducer" evidence="5">
    <location>
        <begin position="264"/>
        <end position="500"/>
    </location>
</feature>
<feature type="transmembrane region" description="Helical" evidence="4">
    <location>
        <begin position="180"/>
        <end position="205"/>
    </location>
</feature>
<dbReference type="SMART" id="SM00283">
    <property type="entry name" value="MA"/>
    <property type="match status" value="1"/>
</dbReference>
<dbReference type="Gene3D" id="1.10.287.950">
    <property type="entry name" value="Methyl-accepting chemotaxis protein"/>
    <property type="match status" value="1"/>
</dbReference>